<evidence type="ECO:0000313" key="3">
    <source>
        <dbReference type="Proteomes" id="UP000290572"/>
    </source>
</evidence>
<comment type="caution">
    <text evidence="2">The sequence shown here is derived from an EMBL/GenBank/DDBJ whole genome shotgun (WGS) entry which is preliminary data.</text>
</comment>
<proteinExistence type="predicted"/>
<protein>
    <submittedName>
        <fullName evidence="2">Uncharacterized protein</fullName>
    </submittedName>
</protein>
<dbReference type="Proteomes" id="UP000290572">
    <property type="component" value="Unassembled WGS sequence"/>
</dbReference>
<feature type="compositionally biased region" description="Basic and acidic residues" evidence="1">
    <location>
        <begin position="106"/>
        <end position="135"/>
    </location>
</feature>
<reference evidence="2 3" key="1">
    <citation type="submission" date="2018-03" db="EMBL/GenBank/DDBJ databases">
        <title>Draft genome sequence of Rohu Carp (Labeo rohita).</title>
        <authorList>
            <person name="Das P."/>
            <person name="Kushwaha B."/>
            <person name="Joshi C.G."/>
            <person name="Kumar D."/>
            <person name="Nagpure N.S."/>
            <person name="Sahoo L."/>
            <person name="Das S.P."/>
            <person name="Bit A."/>
            <person name="Patnaik S."/>
            <person name="Meher P.K."/>
            <person name="Jayasankar P."/>
            <person name="Koringa P.G."/>
            <person name="Patel N.V."/>
            <person name="Hinsu A.T."/>
            <person name="Kumar R."/>
            <person name="Pandey M."/>
            <person name="Agarwal S."/>
            <person name="Srivastava S."/>
            <person name="Singh M."/>
            <person name="Iquebal M.A."/>
            <person name="Jaiswal S."/>
            <person name="Angadi U.B."/>
            <person name="Kumar N."/>
            <person name="Raza M."/>
            <person name="Shah T.M."/>
            <person name="Rai A."/>
            <person name="Jena J.K."/>
        </authorList>
    </citation>
    <scope>NUCLEOTIDE SEQUENCE [LARGE SCALE GENOMIC DNA]</scope>
    <source>
        <strain evidence="2">DASCIFA01</strain>
        <tissue evidence="2">Testis</tissue>
    </source>
</reference>
<feature type="region of interest" description="Disordered" evidence="1">
    <location>
        <begin position="105"/>
        <end position="135"/>
    </location>
</feature>
<keyword evidence="3" id="KW-1185">Reference proteome</keyword>
<sequence length="135" mass="15362">MYSSRNLATGKRIRVPKLLDKSPPENSTSERKEAKDNAVDDGVKDSVNVRDIKHFDPKNTTDFSSTQTYWILRKGRFATGQILFMKETCEEIEQFLATGKRIRVPKLLDKSPPENSTSERKEAKDNAVDSTEGKR</sequence>
<dbReference type="AlphaFoldDB" id="A0A498NYR8"/>
<dbReference type="EMBL" id="QBIY01006440">
    <property type="protein sequence ID" value="RXN37053.1"/>
    <property type="molecule type" value="Genomic_DNA"/>
</dbReference>
<feature type="region of interest" description="Disordered" evidence="1">
    <location>
        <begin position="1"/>
        <end position="45"/>
    </location>
</feature>
<evidence type="ECO:0000313" key="2">
    <source>
        <dbReference type="EMBL" id="RXN37053.1"/>
    </source>
</evidence>
<gene>
    <name evidence="2" type="ORF">ROHU_002398</name>
</gene>
<feature type="compositionally biased region" description="Basic and acidic residues" evidence="1">
    <location>
        <begin position="17"/>
        <end position="45"/>
    </location>
</feature>
<organism evidence="2 3">
    <name type="scientific">Labeo rohita</name>
    <name type="common">Indian major carp</name>
    <name type="synonym">Cyprinus rohita</name>
    <dbReference type="NCBI Taxonomy" id="84645"/>
    <lineage>
        <taxon>Eukaryota</taxon>
        <taxon>Metazoa</taxon>
        <taxon>Chordata</taxon>
        <taxon>Craniata</taxon>
        <taxon>Vertebrata</taxon>
        <taxon>Euteleostomi</taxon>
        <taxon>Actinopterygii</taxon>
        <taxon>Neopterygii</taxon>
        <taxon>Teleostei</taxon>
        <taxon>Ostariophysi</taxon>
        <taxon>Cypriniformes</taxon>
        <taxon>Cyprinidae</taxon>
        <taxon>Labeoninae</taxon>
        <taxon>Labeonini</taxon>
        <taxon>Labeo</taxon>
    </lineage>
</organism>
<accession>A0A498NYR8</accession>
<name>A0A498NYR8_LABRO</name>
<evidence type="ECO:0000256" key="1">
    <source>
        <dbReference type="SAM" id="MobiDB-lite"/>
    </source>
</evidence>